<dbReference type="CDD" id="cd04301">
    <property type="entry name" value="NAT_SF"/>
    <property type="match status" value="1"/>
</dbReference>
<dbReference type="RefSeq" id="WP_099386070.1">
    <property type="nucleotide sequence ID" value="NZ_JANSWH010000067.1"/>
</dbReference>
<dbReference type="InterPro" id="IPR000182">
    <property type="entry name" value="GNAT_dom"/>
</dbReference>
<dbReference type="Pfam" id="PF00583">
    <property type="entry name" value="Acetyltransf_1"/>
    <property type="match status" value="1"/>
</dbReference>
<accession>A0A2G3E394</accession>
<dbReference type="Gene3D" id="3.40.630.30">
    <property type="match status" value="1"/>
</dbReference>
<evidence type="ECO:0000313" key="3">
    <source>
        <dbReference type="Proteomes" id="UP000224563"/>
    </source>
</evidence>
<evidence type="ECO:0000259" key="1">
    <source>
        <dbReference type="PROSITE" id="PS51186"/>
    </source>
</evidence>
<protein>
    <submittedName>
        <fullName evidence="2">Sortase</fullName>
    </submittedName>
</protein>
<gene>
    <name evidence="2" type="ORF">CSX02_06430</name>
</gene>
<dbReference type="InterPro" id="IPR039143">
    <property type="entry name" value="GNPNAT1-like"/>
</dbReference>
<keyword evidence="3" id="KW-1185">Reference proteome</keyword>
<evidence type="ECO:0000313" key="2">
    <source>
        <dbReference type="EMBL" id="PHU37738.1"/>
    </source>
</evidence>
<comment type="caution">
    <text evidence="2">The sequence shown here is derived from an EMBL/GenBank/DDBJ whole genome shotgun (WGS) entry which is preliminary data.</text>
</comment>
<dbReference type="EMBL" id="PDYG01000031">
    <property type="protein sequence ID" value="PHU37738.1"/>
    <property type="molecule type" value="Genomic_DNA"/>
</dbReference>
<dbReference type="PROSITE" id="PS51186">
    <property type="entry name" value="GNAT"/>
    <property type="match status" value="1"/>
</dbReference>
<dbReference type="GO" id="GO:0008080">
    <property type="term" value="F:N-acetyltransferase activity"/>
    <property type="evidence" value="ECO:0007669"/>
    <property type="project" value="TreeGrafter"/>
</dbReference>
<sequence length="151" mass="17505">MDIRIATKEDIDDLMCIRLEMLKVVNQLSEKDNFLEELVENSRDYFLNGSQTTVLAYDNGKQIGCASISYIRVMPTFSHPTGMRAHLMNVYTRKEYRRHGIARQMVSMLMEESWERGVSEISLDTTEKGRKFYESLGFQASSECMVLTRKV</sequence>
<organism evidence="2 3">
    <name type="scientific">Agathobacter ruminis</name>
    <dbReference type="NCBI Taxonomy" id="1712665"/>
    <lineage>
        <taxon>Bacteria</taxon>
        <taxon>Bacillati</taxon>
        <taxon>Bacillota</taxon>
        <taxon>Clostridia</taxon>
        <taxon>Lachnospirales</taxon>
        <taxon>Lachnospiraceae</taxon>
        <taxon>Agathobacter</taxon>
    </lineage>
</organism>
<dbReference type="PANTHER" id="PTHR13355:SF15">
    <property type="entry name" value="GCN5-RELATED N-ACETYLTRANSFERASE 3, CHLOROPLASTIC"/>
    <property type="match status" value="1"/>
</dbReference>
<dbReference type="AlphaFoldDB" id="A0A2G3E394"/>
<reference evidence="2 3" key="2">
    <citation type="submission" date="2017-10" db="EMBL/GenBank/DDBJ databases">
        <authorList>
            <person name="Banno H."/>
            <person name="Chua N.-H."/>
        </authorList>
    </citation>
    <scope>NUCLEOTIDE SEQUENCE [LARGE SCALE GENOMIC DNA]</scope>
    <source>
        <strain evidence="2 3">JK623</strain>
    </source>
</reference>
<dbReference type="PANTHER" id="PTHR13355">
    <property type="entry name" value="GLUCOSAMINE 6-PHOSPHATE N-ACETYLTRANSFERASE"/>
    <property type="match status" value="1"/>
</dbReference>
<name>A0A2G3E394_9FIRM</name>
<reference evidence="2 3" key="1">
    <citation type="submission" date="2017-10" db="EMBL/GenBank/DDBJ databases">
        <title>Resolving the taxonomy of Roseburia spp., Eubacterium rectale and Agathobacter spp. through phylogenomic analysis.</title>
        <authorList>
            <person name="Sheridan P.O."/>
            <person name="Walker A.W."/>
            <person name="Duncan S.H."/>
            <person name="Scott K.P."/>
            <person name="Toole P.W.O."/>
            <person name="Luis P."/>
            <person name="Flint H.J."/>
        </authorList>
    </citation>
    <scope>NUCLEOTIDE SEQUENCE [LARGE SCALE GENOMIC DNA]</scope>
    <source>
        <strain evidence="2 3">JK623</strain>
    </source>
</reference>
<dbReference type="SUPFAM" id="SSF55729">
    <property type="entry name" value="Acyl-CoA N-acyltransferases (Nat)"/>
    <property type="match status" value="1"/>
</dbReference>
<dbReference type="InterPro" id="IPR016181">
    <property type="entry name" value="Acyl_CoA_acyltransferase"/>
</dbReference>
<dbReference type="Proteomes" id="UP000224563">
    <property type="component" value="Unassembled WGS sequence"/>
</dbReference>
<proteinExistence type="predicted"/>
<feature type="domain" description="N-acetyltransferase" evidence="1">
    <location>
        <begin position="1"/>
        <end position="151"/>
    </location>
</feature>